<evidence type="ECO:0000256" key="1">
    <source>
        <dbReference type="ARBA" id="ARBA00004418"/>
    </source>
</evidence>
<sequence length="339" mass="37763">MSIFRWVLVMLISLLLAGCSLSKEAKPPITEKKLTPVRLTEAVRSVYYAPQYVAFSQGFFQAEHLEVQLQTAWGGDKSLASLIKQETDFILAGPDLVLQARRQHPPLRELPLVFAQLTRRDGSFLIGRQPEPDFTWNNLKGKMVITSRRGSMPEMALNWLLQQQGLKPYRDVTLVQNIPAEWVAGAFISGSGHYLQAFEPLAFTLEKQGQGKVLASLGQAEPELPFAVYLSLPSTLELKKTSTLAFLRALARAQRWVAEHTPTDTAAAIKPFFPEYSQAELEQMLTRYYQAGVWAESPLPAATAFNNLQEMMVSTGQLAAPLPEKELVNPEPARSALSH</sequence>
<dbReference type="RefSeq" id="WP_078664298.1">
    <property type="nucleotide sequence ID" value="NZ_FUXM01000001.1"/>
</dbReference>
<comment type="subcellular location">
    <subcellularLocation>
        <location evidence="1">Periplasm</location>
    </subcellularLocation>
</comment>
<organism evidence="5 6">
    <name type="scientific">Carboxydocella sporoproducens DSM 16521</name>
    <dbReference type="NCBI Taxonomy" id="1121270"/>
    <lineage>
        <taxon>Bacteria</taxon>
        <taxon>Bacillati</taxon>
        <taxon>Bacillota</taxon>
        <taxon>Clostridia</taxon>
        <taxon>Eubacteriales</taxon>
        <taxon>Clostridiales Family XVI. Incertae Sedis</taxon>
        <taxon>Carboxydocella</taxon>
    </lineage>
</organism>
<dbReference type="SUPFAM" id="SSF53850">
    <property type="entry name" value="Periplasmic binding protein-like II"/>
    <property type="match status" value="1"/>
</dbReference>
<comment type="similarity">
    <text evidence="2">Belongs to the bacterial solute-binding protein SsuA/TauA family.</text>
</comment>
<evidence type="ECO:0000256" key="2">
    <source>
        <dbReference type="ARBA" id="ARBA00010742"/>
    </source>
</evidence>
<keyword evidence="6" id="KW-1185">Reference proteome</keyword>
<evidence type="ECO:0000313" key="6">
    <source>
        <dbReference type="Proteomes" id="UP000189933"/>
    </source>
</evidence>
<evidence type="ECO:0000259" key="4">
    <source>
        <dbReference type="Pfam" id="PF09084"/>
    </source>
</evidence>
<reference evidence="6" key="1">
    <citation type="submission" date="2017-02" db="EMBL/GenBank/DDBJ databases">
        <authorList>
            <person name="Varghese N."/>
            <person name="Submissions S."/>
        </authorList>
    </citation>
    <scope>NUCLEOTIDE SEQUENCE [LARGE SCALE GENOMIC DNA]</scope>
    <source>
        <strain evidence="6">DSM 16521</strain>
    </source>
</reference>
<dbReference type="AlphaFoldDB" id="A0A1T4LD00"/>
<dbReference type="GO" id="GO:0042597">
    <property type="term" value="C:periplasmic space"/>
    <property type="evidence" value="ECO:0007669"/>
    <property type="project" value="UniProtKB-SubCell"/>
</dbReference>
<dbReference type="OrthoDB" id="9802202at2"/>
<proteinExistence type="inferred from homology"/>
<accession>A0A1T4LD00</accession>
<dbReference type="Pfam" id="PF09084">
    <property type="entry name" value="NMT1"/>
    <property type="match status" value="1"/>
</dbReference>
<evidence type="ECO:0000256" key="3">
    <source>
        <dbReference type="ARBA" id="ARBA00022729"/>
    </source>
</evidence>
<evidence type="ECO:0000313" key="5">
    <source>
        <dbReference type="EMBL" id="SJZ52526.1"/>
    </source>
</evidence>
<dbReference type="PROSITE" id="PS51257">
    <property type="entry name" value="PROKAR_LIPOPROTEIN"/>
    <property type="match status" value="1"/>
</dbReference>
<gene>
    <name evidence="5" type="ORF">SAMN02745885_00149</name>
</gene>
<name>A0A1T4LD00_9FIRM</name>
<keyword evidence="3" id="KW-0732">Signal</keyword>
<dbReference type="Proteomes" id="UP000189933">
    <property type="component" value="Unassembled WGS sequence"/>
</dbReference>
<dbReference type="EMBL" id="FUXM01000001">
    <property type="protein sequence ID" value="SJZ52526.1"/>
    <property type="molecule type" value="Genomic_DNA"/>
</dbReference>
<protein>
    <submittedName>
        <fullName evidence="5">NitT/TauT family transport system substrate-binding protein</fullName>
    </submittedName>
</protein>
<dbReference type="PANTHER" id="PTHR30024:SF47">
    <property type="entry name" value="TAURINE-BINDING PERIPLASMIC PROTEIN"/>
    <property type="match status" value="1"/>
</dbReference>
<dbReference type="InterPro" id="IPR015168">
    <property type="entry name" value="SsuA/THI5"/>
</dbReference>
<feature type="domain" description="SsuA/THI5-like" evidence="4">
    <location>
        <begin position="47"/>
        <end position="260"/>
    </location>
</feature>
<dbReference type="PANTHER" id="PTHR30024">
    <property type="entry name" value="ALIPHATIC SULFONATES-BINDING PROTEIN-RELATED"/>
    <property type="match status" value="1"/>
</dbReference>
<dbReference type="Gene3D" id="3.40.190.10">
    <property type="entry name" value="Periplasmic binding protein-like II"/>
    <property type="match status" value="2"/>
</dbReference>